<dbReference type="Gramene" id="AUR62017466-RA">
    <property type="protein sequence ID" value="AUR62017466-RA:cds"/>
    <property type="gene ID" value="AUR62017466"/>
</dbReference>
<dbReference type="Gene3D" id="3.30.70.270">
    <property type="match status" value="1"/>
</dbReference>
<evidence type="ECO:0000313" key="2">
    <source>
        <dbReference type="EnsemblPlants" id="AUR62017466-RA:cds"/>
    </source>
</evidence>
<dbReference type="InterPro" id="IPR041577">
    <property type="entry name" value="RT_RNaseH_2"/>
</dbReference>
<accession>A0A803LR87</accession>
<proteinExistence type="predicted"/>
<name>A0A803LR87_CHEQI</name>
<dbReference type="AlphaFoldDB" id="A0A803LR87"/>
<evidence type="ECO:0000259" key="1">
    <source>
        <dbReference type="Pfam" id="PF17919"/>
    </source>
</evidence>
<feature type="domain" description="Reverse transcriptase/retrotransposon-derived protein RNase H-like" evidence="1">
    <location>
        <begin position="82"/>
        <end position="146"/>
    </location>
</feature>
<evidence type="ECO:0000313" key="3">
    <source>
        <dbReference type="Proteomes" id="UP000596660"/>
    </source>
</evidence>
<dbReference type="Pfam" id="PF17919">
    <property type="entry name" value="RT_RNaseH_2"/>
    <property type="match status" value="1"/>
</dbReference>
<sequence length="159" mass="18146">MQLKKGLKRNEPTFLATLSVKEDEAPHEIPAALDKLLTEFEDLRPKELPKVLPPRRAVDHEIELVPASPLTDLLQKDRRWEWSEKQQKAFQKLKDSVVRELVLALPNPNKPFEVETDASDFALGGVLLQDGHPIAFESWKLNRADSASPLQQRPKDQEL</sequence>
<organism evidence="2 3">
    <name type="scientific">Chenopodium quinoa</name>
    <name type="common">Quinoa</name>
    <dbReference type="NCBI Taxonomy" id="63459"/>
    <lineage>
        <taxon>Eukaryota</taxon>
        <taxon>Viridiplantae</taxon>
        <taxon>Streptophyta</taxon>
        <taxon>Embryophyta</taxon>
        <taxon>Tracheophyta</taxon>
        <taxon>Spermatophyta</taxon>
        <taxon>Magnoliopsida</taxon>
        <taxon>eudicotyledons</taxon>
        <taxon>Gunneridae</taxon>
        <taxon>Pentapetalae</taxon>
        <taxon>Caryophyllales</taxon>
        <taxon>Chenopodiaceae</taxon>
        <taxon>Chenopodioideae</taxon>
        <taxon>Atripliceae</taxon>
        <taxon>Chenopodium</taxon>
    </lineage>
</organism>
<dbReference type="InterPro" id="IPR043128">
    <property type="entry name" value="Rev_trsase/Diguanyl_cyclase"/>
</dbReference>
<keyword evidence="3" id="KW-1185">Reference proteome</keyword>
<dbReference type="Proteomes" id="UP000596660">
    <property type="component" value="Unplaced"/>
</dbReference>
<dbReference type="PANTHER" id="PTHR33064:SF40">
    <property type="entry name" value="REVERSE TRANSCRIPTASE_RETROTRANSPOSON-DERIVED PROTEIN RNASE H-LIKE DOMAIN-CONTAINING PROTEIN"/>
    <property type="match status" value="1"/>
</dbReference>
<dbReference type="InterPro" id="IPR051320">
    <property type="entry name" value="Viral_Replic_Matur_Polypro"/>
</dbReference>
<reference evidence="2" key="2">
    <citation type="submission" date="2021-03" db="UniProtKB">
        <authorList>
            <consortium name="EnsemblPlants"/>
        </authorList>
    </citation>
    <scope>IDENTIFICATION</scope>
</reference>
<dbReference type="EnsemblPlants" id="AUR62017466-RA">
    <property type="protein sequence ID" value="AUR62017466-RA:cds"/>
    <property type="gene ID" value="AUR62017466"/>
</dbReference>
<dbReference type="InterPro" id="IPR043502">
    <property type="entry name" value="DNA/RNA_pol_sf"/>
</dbReference>
<dbReference type="SUPFAM" id="SSF56672">
    <property type="entry name" value="DNA/RNA polymerases"/>
    <property type="match status" value="1"/>
</dbReference>
<reference evidence="2" key="1">
    <citation type="journal article" date="2017" name="Nature">
        <title>The genome of Chenopodium quinoa.</title>
        <authorList>
            <person name="Jarvis D.E."/>
            <person name="Ho Y.S."/>
            <person name="Lightfoot D.J."/>
            <person name="Schmoeckel S.M."/>
            <person name="Li B."/>
            <person name="Borm T.J.A."/>
            <person name="Ohyanagi H."/>
            <person name="Mineta K."/>
            <person name="Michell C.T."/>
            <person name="Saber N."/>
            <person name="Kharbatia N.M."/>
            <person name="Rupper R.R."/>
            <person name="Sharp A.R."/>
            <person name="Dally N."/>
            <person name="Boughton B.A."/>
            <person name="Woo Y.H."/>
            <person name="Gao G."/>
            <person name="Schijlen E.G.W.M."/>
            <person name="Guo X."/>
            <person name="Momin A.A."/>
            <person name="Negrao S."/>
            <person name="Al-Babili S."/>
            <person name="Gehring C."/>
            <person name="Roessner U."/>
            <person name="Jung C."/>
            <person name="Murphy K."/>
            <person name="Arold S.T."/>
            <person name="Gojobori T."/>
            <person name="van der Linden C.G."/>
            <person name="van Loo E.N."/>
            <person name="Jellen E.N."/>
            <person name="Maughan P.J."/>
            <person name="Tester M."/>
        </authorList>
    </citation>
    <scope>NUCLEOTIDE SEQUENCE [LARGE SCALE GENOMIC DNA]</scope>
    <source>
        <strain evidence="2">cv. PI 614886</strain>
    </source>
</reference>
<dbReference type="PANTHER" id="PTHR33064">
    <property type="entry name" value="POL PROTEIN"/>
    <property type="match status" value="1"/>
</dbReference>
<protein>
    <recommendedName>
        <fullName evidence="1">Reverse transcriptase/retrotransposon-derived protein RNase H-like domain-containing protein</fullName>
    </recommendedName>
</protein>